<keyword evidence="4 9" id="KW-0378">Hydrolase</keyword>
<protein>
    <recommendedName>
        <fullName evidence="3">chitinase</fullName>
        <ecNumber evidence="3">3.2.1.14</ecNumber>
    </recommendedName>
</protein>
<dbReference type="Proteomes" id="UP000019487">
    <property type="component" value="Unassembled WGS sequence"/>
</dbReference>
<dbReference type="HOGENOM" id="CLU_002833_14_1_1"/>
<evidence type="ECO:0000256" key="3">
    <source>
        <dbReference type="ARBA" id="ARBA00012729"/>
    </source>
</evidence>
<proteinExistence type="inferred from homology"/>
<keyword evidence="12" id="KW-1185">Reference proteome</keyword>
<evidence type="ECO:0000256" key="9">
    <source>
        <dbReference type="RuleBase" id="RU000489"/>
    </source>
</evidence>
<organism evidence="11 12">
    <name type="scientific">Sclerotinia borealis (strain F-4128)</name>
    <dbReference type="NCBI Taxonomy" id="1432307"/>
    <lineage>
        <taxon>Eukaryota</taxon>
        <taxon>Fungi</taxon>
        <taxon>Dikarya</taxon>
        <taxon>Ascomycota</taxon>
        <taxon>Pezizomycotina</taxon>
        <taxon>Leotiomycetes</taxon>
        <taxon>Helotiales</taxon>
        <taxon>Sclerotiniaceae</taxon>
        <taxon>Sclerotinia</taxon>
    </lineage>
</organism>
<reference evidence="11 12" key="1">
    <citation type="journal article" date="2014" name="Genome Announc.">
        <title>Draft genome sequence of Sclerotinia borealis, a psychrophilic plant pathogenic fungus.</title>
        <authorList>
            <person name="Mardanov A.V."/>
            <person name="Beletsky A.V."/>
            <person name="Kadnikov V.V."/>
            <person name="Ignatov A.N."/>
            <person name="Ravin N.V."/>
        </authorList>
    </citation>
    <scope>NUCLEOTIDE SEQUENCE [LARGE SCALE GENOMIC DNA]</scope>
    <source>
        <strain evidence="12">F-4157</strain>
    </source>
</reference>
<evidence type="ECO:0000259" key="10">
    <source>
        <dbReference type="PROSITE" id="PS51910"/>
    </source>
</evidence>
<evidence type="ECO:0000256" key="2">
    <source>
        <dbReference type="ARBA" id="ARBA00008682"/>
    </source>
</evidence>
<dbReference type="GO" id="GO:0008061">
    <property type="term" value="F:chitin binding"/>
    <property type="evidence" value="ECO:0007669"/>
    <property type="project" value="InterPro"/>
</dbReference>
<dbReference type="GO" id="GO:0005576">
    <property type="term" value="C:extracellular region"/>
    <property type="evidence" value="ECO:0007669"/>
    <property type="project" value="TreeGrafter"/>
</dbReference>
<dbReference type="Pfam" id="PF00704">
    <property type="entry name" value="Glyco_hydro_18"/>
    <property type="match status" value="1"/>
</dbReference>
<dbReference type="GO" id="GO:0000272">
    <property type="term" value="P:polysaccharide catabolic process"/>
    <property type="evidence" value="ECO:0007669"/>
    <property type="project" value="UniProtKB-KW"/>
</dbReference>
<evidence type="ECO:0000256" key="1">
    <source>
        <dbReference type="ARBA" id="ARBA00000822"/>
    </source>
</evidence>
<evidence type="ECO:0000256" key="6">
    <source>
        <dbReference type="ARBA" id="ARBA00023277"/>
    </source>
</evidence>
<keyword evidence="7 9" id="KW-0326">Glycosidase</keyword>
<evidence type="ECO:0000256" key="8">
    <source>
        <dbReference type="ARBA" id="ARBA00023326"/>
    </source>
</evidence>
<comment type="similarity">
    <text evidence="2">Belongs to the glycosyl hydrolase 18 family. Chitinase class V subfamily.</text>
</comment>
<dbReference type="PROSITE" id="PS01095">
    <property type="entry name" value="GH18_1"/>
    <property type="match status" value="1"/>
</dbReference>
<evidence type="ECO:0000256" key="7">
    <source>
        <dbReference type="ARBA" id="ARBA00023295"/>
    </source>
</evidence>
<dbReference type="InterPro" id="IPR001579">
    <property type="entry name" value="Glyco_hydro_18_chit_AS"/>
</dbReference>
<feature type="domain" description="GH18" evidence="10">
    <location>
        <begin position="1"/>
        <end position="218"/>
    </location>
</feature>
<sequence length="218" mass="24389">MLGYQHVVQVSLVQNLDLDGIDIDWEYPSDDAQANDFVLLFQEVRDALDRFGDLLQTPYHFLLTVASPASPAVCQNWQLSEMDQYIDFWNFMIYNYSGSWSSVFTHQANLSPSGNGSTPFDTETGISYYIAQGIASNKIVLGIPIYGRLFEQTGGLDQSFQGIGQGTWASGIYDYKVLPLLGAIEAYNKKIGTSYSWDASKKEIISYDNPMITIQKGE</sequence>
<dbReference type="EMBL" id="AYSA01000070">
    <property type="protein sequence ID" value="ESZ97776.1"/>
    <property type="molecule type" value="Genomic_DNA"/>
</dbReference>
<dbReference type="OrthoDB" id="76388at2759"/>
<dbReference type="GO" id="GO:0008843">
    <property type="term" value="F:endochitinase activity"/>
    <property type="evidence" value="ECO:0007669"/>
    <property type="project" value="UniProtKB-EC"/>
</dbReference>
<dbReference type="PROSITE" id="PS51910">
    <property type="entry name" value="GH18_2"/>
    <property type="match status" value="1"/>
</dbReference>
<dbReference type="SMART" id="SM00636">
    <property type="entry name" value="Glyco_18"/>
    <property type="match status" value="1"/>
</dbReference>
<dbReference type="PANTHER" id="PTHR11177">
    <property type="entry name" value="CHITINASE"/>
    <property type="match status" value="1"/>
</dbReference>
<name>W9CPJ6_SCLBF</name>
<dbReference type="EC" id="3.2.1.14" evidence="3"/>
<dbReference type="SUPFAM" id="SSF51445">
    <property type="entry name" value="(Trans)glycosidases"/>
    <property type="match status" value="1"/>
</dbReference>
<evidence type="ECO:0000256" key="4">
    <source>
        <dbReference type="ARBA" id="ARBA00022801"/>
    </source>
</evidence>
<comment type="catalytic activity">
    <reaction evidence="1">
        <text>Random endo-hydrolysis of N-acetyl-beta-D-glucosaminide (1-&gt;4)-beta-linkages in chitin and chitodextrins.</text>
        <dbReference type="EC" id="3.2.1.14"/>
    </reaction>
</comment>
<gene>
    <name evidence="11" type="ORF">SBOR_1858</name>
</gene>
<dbReference type="GO" id="GO:0006032">
    <property type="term" value="P:chitin catabolic process"/>
    <property type="evidence" value="ECO:0007669"/>
    <property type="project" value="UniProtKB-KW"/>
</dbReference>
<dbReference type="AlphaFoldDB" id="W9CPJ6"/>
<dbReference type="InterPro" id="IPR011583">
    <property type="entry name" value="Chitinase_II/V-like_cat"/>
</dbReference>
<dbReference type="InterPro" id="IPR017853">
    <property type="entry name" value="GH"/>
</dbReference>
<dbReference type="InterPro" id="IPR001223">
    <property type="entry name" value="Glyco_hydro18_cat"/>
</dbReference>
<dbReference type="STRING" id="1432307.W9CPJ6"/>
<dbReference type="PANTHER" id="PTHR11177:SF317">
    <property type="entry name" value="CHITINASE 12-RELATED"/>
    <property type="match status" value="1"/>
</dbReference>
<accession>W9CPJ6</accession>
<dbReference type="Gene3D" id="3.10.50.10">
    <property type="match status" value="1"/>
</dbReference>
<evidence type="ECO:0000256" key="5">
    <source>
        <dbReference type="ARBA" id="ARBA00023024"/>
    </source>
</evidence>
<dbReference type="Gene3D" id="3.20.20.80">
    <property type="entry name" value="Glycosidases"/>
    <property type="match status" value="1"/>
</dbReference>
<dbReference type="InterPro" id="IPR029070">
    <property type="entry name" value="Chitinase_insertion_sf"/>
</dbReference>
<keyword evidence="5" id="KW-0146">Chitin degradation</keyword>
<evidence type="ECO:0000313" key="12">
    <source>
        <dbReference type="Proteomes" id="UP000019487"/>
    </source>
</evidence>
<comment type="caution">
    <text evidence="11">The sequence shown here is derived from an EMBL/GenBank/DDBJ whole genome shotgun (WGS) entry which is preliminary data.</text>
</comment>
<keyword evidence="6" id="KW-0119">Carbohydrate metabolism</keyword>
<dbReference type="FunFam" id="3.10.50.10:FF:000005">
    <property type="entry name" value="Endochitinase B1"/>
    <property type="match status" value="1"/>
</dbReference>
<dbReference type="InterPro" id="IPR050314">
    <property type="entry name" value="Glycosyl_Hydrlase_18"/>
</dbReference>
<keyword evidence="8" id="KW-0624">Polysaccharide degradation</keyword>
<evidence type="ECO:0000313" key="11">
    <source>
        <dbReference type="EMBL" id="ESZ97776.1"/>
    </source>
</evidence>